<gene>
    <name evidence="3" type="ORF">S06H3_14887</name>
</gene>
<dbReference type="AlphaFoldDB" id="X1LUE6"/>
<sequence>GVSPGIVKGPVKVLIRPDEKPILPGDILVTKATDPGWTMLFLNAAGVLLESGGTLQHGASVARESGKPCIVGINRVTKILKDGQIVELNGSTGIIKKLVLSPRDVSQRIKDKLKSVSIDQNQEESYKTVPKESLEKIRKLENLREKHPRQTFSFKTNG</sequence>
<dbReference type="InterPro" id="IPR051549">
    <property type="entry name" value="PEP_Utilizing_Enz"/>
</dbReference>
<comment type="caution">
    <text evidence="3">The sequence shown here is derived from an EMBL/GenBank/DDBJ whole genome shotgun (WGS) entry which is preliminary data.</text>
</comment>
<dbReference type="Gene3D" id="3.50.30.10">
    <property type="entry name" value="Phosphohistidine domain"/>
    <property type="match status" value="1"/>
</dbReference>
<dbReference type="SUPFAM" id="SSF52009">
    <property type="entry name" value="Phosphohistidine domain"/>
    <property type="match status" value="1"/>
</dbReference>
<feature type="region of interest" description="Disordered" evidence="1">
    <location>
        <begin position="139"/>
        <end position="158"/>
    </location>
</feature>
<dbReference type="PANTHER" id="PTHR43615">
    <property type="entry name" value="PHOSPHOENOLPYRUVATE SYNTHASE-RELATED"/>
    <property type="match status" value="1"/>
</dbReference>
<proteinExistence type="predicted"/>
<organism evidence="3">
    <name type="scientific">marine sediment metagenome</name>
    <dbReference type="NCBI Taxonomy" id="412755"/>
    <lineage>
        <taxon>unclassified sequences</taxon>
        <taxon>metagenomes</taxon>
        <taxon>ecological metagenomes</taxon>
    </lineage>
</organism>
<feature type="domain" description="PEP-utilising enzyme mobile" evidence="2">
    <location>
        <begin position="24"/>
        <end position="93"/>
    </location>
</feature>
<evidence type="ECO:0000256" key="1">
    <source>
        <dbReference type="SAM" id="MobiDB-lite"/>
    </source>
</evidence>
<dbReference type="PANTHER" id="PTHR43615:SF1">
    <property type="entry name" value="PPDK_N DOMAIN-CONTAINING PROTEIN"/>
    <property type="match status" value="1"/>
</dbReference>
<dbReference type="EMBL" id="BARV01007297">
    <property type="protein sequence ID" value="GAI06010.1"/>
    <property type="molecule type" value="Genomic_DNA"/>
</dbReference>
<evidence type="ECO:0000313" key="3">
    <source>
        <dbReference type="EMBL" id="GAI06010.1"/>
    </source>
</evidence>
<dbReference type="InterPro" id="IPR008279">
    <property type="entry name" value="PEP-util_enz_mobile_dom"/>
</dbReference>
<evidence type="ECO:0000259" key="2">
    <source>
        <dbReference type="Pfam" id="PF00391"/>
    </source>
</evidence>
<protein>
    <recommendedName>
        <fullName evidence="2">PEP-utilising enzyme mobile domain-containing protein</fullName>
    </recommendedName>
</protein>
<feature type="non-terminal residue" evidence="3">
    <location>
        <position position="1"/>
    </location>
</feature>
<accession>X1LUE6</accession>
<reference evidence="3" key="1">
    <citation type="journal article" date="2014" name="Front. Microbiol.">
        <title>High frequency of phylogenetically diverse reductive dehalogenase-homologous genes in deep subseafloor sedimentary metagenomes.</title>
        <authorList>
            <person name="Kawai M."/>
            <person name="Futagami T."/>
            <person name="Toyoda A."/>
            <person name="Takaki Y."/>
            <person name="Nishi S."/>
            <person name="Hori S."/>
            <person name="Arai W."/>
            <person name="Tsubouchi T."/>
            <person name="Morono Y."/>
            <person name="Uchiyama I."/>
            <person name="Ito T."/>
            <person name="Fujiyama A."/>
            <person name="Inagaki F."/>
            <person name="Takami H."/>
        </authorList>
    </citation>
    <scope>NUCLEOTIDE SEQUENCE</scope>
    <source>
        <strain evidence="3">Expedition CK06-06</strain>
    </source>
</reference>
<dbReference type="InterPro" id="IPR036637">
    <property type="entry name" value="Phosphohistidine_dom_sf"/>
</dbReference>
<name>X1LUE6_9ZZZZ</name>
<dbReference type="Pfam" id="PF00391">
    <property type="entry name" value="PEP-utilizers"/>
    <property type="match status" value="1"/>
</dbReference>
<dbReference type="GO" id="GO:0016772">
    <property type="term" value="F:transferase activity, transferring phosphorus-containing groups"/>
    <property type="evidence" value="ECO:0007669"/>
    <property type="project" value="InterPro"/>
</dbReference>